<dbReference type="InterPro" id="IPR036964">
    <property type="entry name" value="RASGEF_cat_dom_sf"/>
</dbReference>
<feature type="region of interest" description="Disordered" evidence="3">
    <location>
        <begin position="648"/>
        <end position="669"/>
    </location>
</feature>
<dbReference type="CDD" id="cd00155">
    <property type="entry name" value="RasGEF"/>
    <property type="match status" value="1"/>
</dbReference>
<dbReference type="SMART" id="SM00147">
    <property type="entry name" value="RasGEF"/>
    <property type="match status" value="1"/>
</dbReference>
<dbReference type="InterPro" id="IPR023578">
    <property type="entry name" value="Ras_GEF_dom_sf"/>
</dbReference>
<feature type="region of interest" description="Disordered" evidence="3">
    <location>
        <begin position="1001"/>
        <end position="1021"/>
    </location>
</feature>
<dbReference type="PANTHER" id="PTHR23113:SF348">
    <property type="entry name" value="GUANYL-NUCLEOTIDE EXCHANGE FACTOR RASGEF, PUTATIVE (AFU_ORTHOLOGUE AFUA_1G04700)-RELATED"/>
    <property type="match status" value="1"/>
</dbReference>
<gene>
    <name evidence="6" type="ORF">FMOSSE_LOCUS6841</name>
</gene>
<dbReference type="InterPro" id="IPR001806">
    <property type="entry name" value="Small_GTPase"/>
</dbReference>
<dbReference type="GO" id="GO:0007265">
    <property type="term" value="P:Ras protein signal transduction"/>
    <property type="evidence" value="ECO:0007669"/>
    <property type="project" value="TreeGrafter"/>
</dbReference>
<dbReference type="SMART" id="SM00173">
    <property type="entry name" value="RAS"/>
    <property type="match status" value="1"/>
</dbReference>
<proteinExistence type="predicted"/>
<feature type="domain" description="Ras-GEF" evidence="4">
    <location>
        <begin position="723"/>
        <end position="961"/>
    </location>
</feature>
<dbReference type="Pfam" id="PF00617">
    <property type="entry name" value="RasGEF"/>
    <property type="match status" value="1"/>
</dbReference>
<dbReference type="InterPro" id="IPR000651">
    <property type="entry name" value="Ras-like_Gua-exchang_fac_N"/>
</dbReference>
<feature type="compositionally biased region" description="Basic and acidic residues" evidence="3">
    <location>
        <begin position="33"/>
        <end position="43"/>
    </location>
</feature>
<dbReference type="PROSITE" id="PS50009">
    <property type="entry name" value="RASGEF_CAT"/>
    <property type="match status" value="1"/>
</dbReference>
<dbReference type="EMBL" id="CAJVPP010001490">
    <property type="protein sequence ID" value="CAG8558618.1"/>
    <property type="molecule type" value="Genomic_DNA"/>
</dbReference>
<feature type="region of interest" description="Disordered" evidence="3">
    <location>
        <begin position="345"/>
        <end position="370"/>
    </location>
</feature>
<dbReference type="Pfam" id="PF00618">
    <property type="entry name" value="RasGEF_N"/>
    <property type="match status" value="1"/>
</dbReference>
<evidence type="ECO:0000259" key="4">
    <source>
        <dbReference type="PROSITE" id="PS50009"/>
    </source>
</evidence>
<dbReference type="InterPro" id="IPR001895">
    <property type="entry name" value="RASGEF_cat_dom"/>
</dbReference>
<sequence>SSKHSSFTVHESTSKMWHRILSTSSTSTLVSSKHSESIDKSESSKPMLKKAISMDSLHKKPVYLKKRNGSLDTNGFGQSYWFTNEKKSPTSEHSTSSQDETYVVALIGKPSVGKSTIVRTGLNNLAPITNVGRETNILHAPTLITEIDVDDRAYPVEVLEVQECVFDMKAPPVRWPKDLPEIDGILVCYDVTSRASISNIEWLLNAFREFQIPTILVACKADCESSKRQVDTSFGPTLGDLFNVGFIELDTRSDAGIQKIHDVFSMLLRLSIRHREFSRQGHVKGADSSSDSLFLHSVSSDAESEKAALSHRRTSSDLSHESRGRRKFSNLSAVRFMGNRYGSRFGTAKVDSRKSRSPLNRLSSDDEGGSLSRSFSSFYTNFRSSKHFSSIVITPPQTPPTHSILSQVSLPPAPASPIKPHHPERNSYRRSILPSSNLLQVMEVEEERDIVSVKSANSRISSASYDSTLSSISGRSDNSLNLEGFFINDILDKGPNKCTGNRTDGMTIDELIHRLTVGGQYGTTYDDPFTITFFVIYRTFMRPRDVLVKLIQRFYECEKDIRDNRNTTHEKICNLLFTWITQHPNDMIHPQTRKMLRQFFGKITTCSHLSYYAVILDPLVNGTVPEKDPDSIWGFSDVDDEELAREEEVKCNGDTNKPSSKKDSGIGSLFSDNPDDYQSELTASYLGHPCRPSLSKHRKASLIIVNNGSSGRPICQLPFEEFPEKTIANELTYQEFQLFKKITARDLLRHIWSPQGSPQRENGRVAQSIKHFNFISNWVSTMILSQEKLKYRASMLKKFMKVAVIVRESNNYNTLMAIIAAINSAPISRLRRTREIIKGKSTYKKFHNLEVLMSTDKSFGNYRMALKAPSRGNDELLGIPYLGIHLQDLLSIGEGNRNFQEDGRIHWNKFSLMGSVINMIRKFQKKSYDIKNNKFIEKFIADTLVMSDDDLYNRSLDLEPRIQRSSSTSRVRSEPPSPLDQNPMTASSDPDITTIEFLFRIDRLSPHPPRNGIDENDTLGE</sequence>
<comment type="caution">
    <text evidence="6">The sequence shown here is derived from an EMBL/GenBank/DDBJ whole genome shotgun (WGS) entry which is preliminary data.</text>
</comment>
<dbReference type="GO" id="GO:0005525">
    <property type="term" value="F:GTP binding"/>
    <property type="evidence" value="ECO:0007669"/>
    <property type="project" value="InterPro"/>
</dbReference>
<keyword evidence="7" id="KW-1185">Reference proteome</keyword>
<feature type="region of interest" description="Disordered" evidence="3">
    <location>
        <begin position="305"/>
        <end position="324"/>
    </location>
</feature>
<feature type="region of interest" description="Disordered" evidence="3">
    <location>
        <begin position="962"/>
        <end position="989"/>
    </location>
</feature>
<keyword evidence="1 2" id="KW-0344">Guanine-nucleotide releasing factor</keyword>
<organism evidence="6 7">
    <name type="scientific">Funneliformis mosseae</name>
    <name type="common">Endomycorrhizal fungus</name>
    <name type="synonym">Glomus mosseae</name>
    <dbReference type="NCBI Taxonomy" id="27381"/>
    <lineage>
        <taxon>Eukaryota</taxon>
        <taxon>Fungi</taxon>
        <taxon>Fungi incertae sedis</taxon>
        <taxon>Mucoromycota</taxon>
        <taxon>Glomeromycotina</taxon>
        <taxon>Glomeromycetes</taxon>
        <taxon>Glomerales</taxon>
        <taxon>Glomeraceae</taxon>
        <taxon>Funneliformis</taxon>
    </lineage>
</organism>
<dbReference type="Gene3D" id="1.20.870.10">
    <property type="entry name" value="Son of sevenless (SoS) protein Chain: S domain 1"/>
    <property type="match status" value="1"/>
</dbReference>
<dbReference type="AlphaFoldDB" id="A0A9N9BC82"/>
<dbReference type="PROSITE" id="PS50212">
    <property type="entry name" value="RASGEF_NTER"/>
    <property type="match status" value="1"/>
</dbReference>
<dbReference type="GO" id="GO:0005085">
    <property type="term" value="F:guanyl-nucleotide exchange factor activity"/>
    <property type="evidence" value="ECO:0007669"/>
    <property type="project" value="UniProtKB-KW"/>
</dbReference>
<dbReference type="InterPro" id="IPR008937">
    <property type="entry name" value="Ras-like_GEF"/>
</dbReference>
<feature type="compositionally biased region" description="Polar residues" evidence="3">
    <location>
        <begin position="979"/>
        <end position="989"/>
    </location>
</feature>
<dbReference type="CDD" id="cd06224">
    <property type="entry name" value="REM"/>
    <property type="match status" value="1"/>
</dbReference>
<dbReference type="GO" id="GO:0003924">
    <property type="term" value="F:GTPase activity"/>
    <property type="evidence" value="ECO:0007669"/>
    <property type="project" value="InterPro"/>
</dbReference>
<evidence type="ECO:0000313" key="6">
    <source>
        <dbReference type="EMBL" id="CAG8558618.1"/>
    </source>
</evidence>
<feature type="compositionally biased region" description="Basic and acidic residues" evidence="3">
    <location>
        <begin position="305"/>
        <end position="322"/>
    </location>
</feature>
<evidence type="ECO:0000256" key="1">
    <source>
        <dbReference type="ARBA" id="ARBA00022658"/>
    </source>
</evidence>
<protein>
    <submittedName>
        <fullName evidence="6">16897_t:CDS:1</fullName>
    </submittedName>
</protein>
<dbReference type="InterPro" id="IPR027417">
    <property type="entry name" value="P-loop_NTPase"/>
</dbReference>
<accession>A0A9N9BC82</accession>
<dbReference type="Proteomes" id="UP000789375">
    <property type="component" value="Unassembled WGS sequence"/>
</dbReference>
<dbReference type="SMART" id="SM00229">
    <property type="entry name" value="RasGEFN"/>
    <property type="match status" value="1"/>
</dbReference>
<evidence type="ECO:0000259" key="5">
    <source>
        <dbReference type="PROSITE" id="PS50212"/>
    </source>
</evidence>
<dbReference type="GO" id="GO:0005886">
    <property type="term" value="C:plasma membrane"/>
    <property type="evidence" value="ECO:0007669"/>
    <property type="project" value="TreeGrafter"/>
</dbReference>
<dbReference type="Gene3D" id="1.10.840.10">
    <property type="entry name" value="Ras guanine-nucleotide exchange factors catalytic domain"/>
    <property type="match status" value="1"/>
</dbReference>
<feature type="domain" description="N-terminal Ras-GEF" evidence="5">
    <location>
        <begin position="499"/>
        <end position="623"/>
    </location>
</feature>
<reference evidence="6" key="1">
    <citation type="submission" date="2021-06" db="EMBL/GenBank/DDBJ databases">
        <authorList>
            <person name="Kallberg Y."/>
            <person name="Tangrot J."/>
            <person name="Rosling A."/>
        </authorList>
    </citation>
    <scope>NUCLEOTIDE SEQUENCE</scope>
    <source>
        <strain evidence="6">87-6 pot B 2015</strain>
    </source>
</reference>
<evidence type="ECO:0000256" key="2">
    <source>
        <dbReference type="PROSITE-ProRule" id="PRU00168"/>
    </source>
</evidence>
<dbReference type="PANTHER" id="PTHR23113">
    <property type="entry name" value="GUANINE NUCLEOTIDE EXCHANGE FACTOR"/>
    <property type="match status" value="1"/>
</dbReference>
<dbReference type="SUPFAM" id="SSF52540">
    <property type="entry name" value="P-loop containing nucleoside triphosphate hydrolases"/>
    <property type="match status" value="1"/>
</dbReference>
<feature type="region of interest" description="Disordered" evidence="3">
    <location>
        <begin position="25"/>
        <end position="47"/>
    </location>
</feature>
<evidence type="ECO:0000313" key="7">
    <source>
        <dbReference type="Proteomes" id="UP000789375"/>
    </source>
</evidence>
<name>A0A9N9BC82_FUNMO</name>
<feature type="non-terminal residue" evidence="6">
    <location>
        <position position="1021"/>
    </location>
</feature>
<dbReference type="Gene3D" id="3.40.50.300">
    <property type="entry name" value="P-loop containing nucleotide triphosphate hydrolases"/>
    <property type="match status" value="1"/>
</dbReference>
<dbReference type="Pfam" id="PF00071">
    <property type="entry name" value="Ras"/>
    <property type="match status" value="1"/>
</dbReference>
<dbReference type="SUPFAM" id="SSF48366">
    <property type="entry name" value="Ras GEF"/>
    <property type="match status" value="1"/>
</dbReference>
<evidence type="ECO:0000256" key="3">
    <source>
        <dbReference type="SAM" id="MobiDB-lite"/>
    </source>
</evidence>